<dbReference type="PANTHER" id="PTHR32282">
    <property type="entry name" value="BINDING PROTEIN TRANSPEPTIDASE, PUTATIVE-RELATED"/>
    <property type="match status" value="1"/>
</dbReference>
<evidence type="ECO:0000256" key="9">
    <source>
        <dbReference type="ARBA" id="ARBA00022984"/>
    </source>
</evidence>
<evidence type="ECO:0000256" key="14">
    <source>
        <dbReference type="ARBA" id="ARBA00044770"/>
    </source>
</evidence>
<feature type="domain" description="Glycosyl transferase family 51" evidence="17">
    <location>
        <begin position="47"/>
        <end position="213"/>
    </location>
</feature>
<evidence type="ECO:0000256" key="10">
    <source>
        <dbReference type="ARBA" id="ARBA00022989"/>
    </source>
</evidence>
<reference evidence="18 19" key="1">
    <citation type="submission" date="2020-08" db="EMBL/GenBank/DDBJ databases">
        <title>Genome public.</title>
        <authorList>
            <person name="Liu C."/>
            <person name="Sun Q."/>
        </authorList>
    </citation>
    <scope>NUCLEOTIDE SEQUENCE [LARGE SCALE GENOMIC DNA]</scope>
    <source>
        <strain evidence="18 19">NSJ-6</strain>
    </source>
</reference>
<keyword evidence="11 16" id="KW-0472">Membrane</keyword>
<gene>
    <name evidence="18" type="ORF">H8S20_12235</name>
</gene>
<evidence type="ECO:0000256" key="4">
    <source>
        <dbReference type="ARBA" id="ARBA00022676"/>
    </source>
</evidence>
<dbReference type="InterPro" id="IPR023346">
    <property type="entry name" value="Lysozyme-like_dom_sf"/>
</dbReference>
<evidence type="ECO:0000259" key="17">
    <source>
        <dbReference type="Pfam" id="PF00912"/>
    </source>
</evidence>
<dbReference type="PANTHER" id="PTHR32282:SF11">
    <property type="entry name" value="PENICILLIN-BINDING PROTEIN 1B"/>
    <property type="match status" value="1"/>
</dbReference>
<dbReference type="EC" id="2.4.99.28" evidence="14"/>
<evidence type="ECO:0000256" key="2">
    <source>
        <dbReference type="ARBA" id="ARBA00018638"/>
    </source>
</evidence>
<evidence type="ECO:0000256" key="8">
    <source>
        <dbReference type="ARBA" id="ARBA00022968"/>
    </source>
</evidence>
<keyword evidence="12" id="KW-0046">Antibiotic resistance</keyword>
<keyword evidence="6 16" id="KW-0812">Transmembrane</keyword>
<dbReference type="InterPro" id="IPR036950">
    <property type="entry name" value="PBP_transglycosylase"/>
</dbReference>
<comment type="caution">
    <text evidence="18">The sequence shown here is derived from an EMBL/GenBank/DDBJ whole genome shotgun (WGS) entry which is preliminary data.</text>
</comment>
<evidence type="ECO:0000256" key="16">
    <source>
        <dbReference type="SAM" id="Phobius"/>
    </source>
</evidence>
<keyword evidence="5" id="KW-0808">Transferase</keyword>
<keyword evidence="13" id="KW-0961">Cell wall biogenesis/degradation</keyword>
<dbReference type="InterPro" id="IPR001264">
    <property type="entry name" value="Glyco_trans_51"/>
</dbReference>
<keyword evidence="8" id="KW-0735">Signal-anchor</keyword>
<keyword evidence="4" id="KW-0328">Glycosyltransferase</keyword>
<dbReference type="InterPro" id="IPR050396">
    <property type="entry name" value="Glycosyltr_51/Transpeptidase"/>
</dbReference>
<evidence type="ECO:0000256" key="11">
    <source>
        <dbReference type="ARBA" id="ARBA00023136"/>
    </source>
</evidence>
<name>A0ABR7DE32_9CLOT</name>
<evidence type="ECO:0000256" key="5">
    <source>
        <dbReference type="ARBA" id="ARBA00022679"/>
    </source>
</evidence>
<evidence type="ECO:0000256" key="7">
    <source>
        <dbReference type="ARBA" id="ARBA00022960"/>
    </source>
</evidence>
<proteinExistence type="predicted"/>
<accession>A0ABR7DE32</accession>
<evidence type="ECO:0000256" key="15">
    <source>
        <dbReference type="ARBA" id="ARBA00049902"/>
    </source>
</evidence>
<feature type="transmembrane region" description="Helical" evidence="16">
    <location>
        <begin position="7"/>
        <end position="28"/>
    </location>
</feature>
<keyword evidence="19" id="KW-1185">Reference proteome</keyword>
<protein>
    <recommendedName>
        <fullName evidence="2">Penicillin-binding protein 1A</fullName>
        <ecNumber evidence="14">2.4.99.28</ecNumber>
    </recommendedName>
</protein>
<dbReference type="Pfam" id="PF00912">
    <property type="entry name" value="Transgly"/>
    <property type="match status" value="1"/>
</dbReference>
<evidence type="ECO:0000256" key="3">
    <source>
        <dbReference type="ARBA" id="ARBA00022475"/>
    </source>
</evidence>
<evidence type="ECO:0000256" key="1">
    <source>
        <dbReference type="ARBA" id="ARBA00004401"/>
    </source>
</evidence>
<keyword evidence="3" id="KW-1003">Cell membrane</keyword>
<dbReference type="SUPFAM" id="SSF53955">
    <property type="entry name" value="Lysozyme-like"/>
    <property type="match status" value="1"/>
</dbReference>
<dbReference type="Gene3D" id="1.10.3810.10">
    <property type="entry name" value="Biosynthetic peptidoglycan transglycosylase-like"/>
    <property type="match status" value="1"/>
</dbReference>
<dbReference type="Proteomes" id="UP000596929">
    <property type="component" value="Unassembled WGS sequence"/>
</dbReference>
<organism evidence="18 19">
    <name type="scientific">Clostridium hominis</name>
    <dbReference type="NCBI Taxonomy" id="2763036"/>
    <lineage>
        <taxon>Bacteria</taxon>
        <taxon>Bacillati</taxon>
        <taxon>Bacillota</taxon>
        <taxon>Clostridia</taxon>
        <taxon>Eubacteriales</taxon>
        <taxon>Clostridiaceae</taxon>
        <taxon>Clostridium</taxon>
    </lineage>
</organism>
<evidence type="ECO:0000256" key="13">
    <source>
        <dbReference type="ARBA" id="ARBA00023316"/>
    </source>
</evidence>
<evidence type="ECO:0000313" key="18">
    <source>
        <dbReference type="EMBL" id="MBC5629659.1"/>
    </source>
</evidence>
<sequence>MKKFISFLIGIILTVIILIGAMIVGAGYGKYKQAIGDISLVDKVNEVRSSETYVNIDNISNTFKDAIVAIEDIRFYDHGAIEFKSLLRAVLVNLKEKELLQGGSTITQQVAKNLYFDNDQNFLKKIAEMFLAFALEENYSKDDILELYVNIIYYGDNNYGIREASNNYFGIEPIDLDYEQSTLLAGLPQAPSSYALGEHYEEAKERQKQVIEALDKFNEQK</sequence>
<evidence type="ECO:0000256" key="12">
    <source>
        <dbReference type="ARBA" id="ARBA00023251"/>
    </source>
</evidence>
<dbReference type="RefSeq" id="WP_186860305.1">
    <property type="nucleotide sequence ID" value="NZ_JACOOO010000025.1"/>
</dbReference>
<evidence type="ECO:0000256" key="6">
    <source>
        <dbReference type="ARBA" id="ARBA00022692"/>
    </source>
</evidence>
<evidence type="ECO:0000313" key="19">
    <source>
        <dbReference type="Proteomes" id="UP000596929"/>
    </source>
</evidence>
<comment type="catalytic activity">
    <reaction evidence="15">
        <text>[GlcNAc-(1-&gt;4)-Mur2Ac(oyl-L-Ala-gamma-D-Glu-L-Lys-D-Ala-D-Ala)](n)-di-trans,octa-cis-undecaprenyl diphosphate + beta-D-GlcNAc-(1-&gt;4)-Mur2Ac(oyl-L-Ala-gamma-D-Glu-L-Lys-D-Ala-D-Ala)-di-trans,octa-cis-undecaprenyl diphosphate = [GlcNAc-(1-&gt;4)-Mur2Ac(oyl-L-Ala-gamma-D-Glu-L-Lys-D-Ala-D-Ala)](n+1)-di-trans,octa-cis-undecaprenyl diphosphate + di-trans,octa-cis-undecaprenyl diphosphate + H(+)</text>
        <dbReference type="Rhea" id="RHEA:23708"/>
        <dbReference type="Rhea" id="RHEA-COMP:9602"/>
        <dbReference type="Rhea" id="RHEA-COMP:9603"/>
        <dbReference type="ChEBI" id="CHEBI:15378"/>
        <dbReference type="ChEBI" id="CHEBI:58405"/>
        <dbReference type="ChEBI" id="CHEBI:60033"/>
        <dbReference type="ChEBI" id="CHEBI:78435"/>
        <dbReference type="EC" id="2.4.99.28"/>
    </reaction>
</comment>
<keyword evidence="7" id="KW-0133">Cell shape</keyword>
<comment type="subcellular location">
    <subcellularLocation>
        <location evidence="1">Cell membrane</location>
        <topology evidence="1">Single-pass type II membrane protein</topology>
    </subcellularLocation>
</comment>
<dbReference type="EMBL" id="JACOOO010000025">
    <property type="protein sequence ID" value="MBC5629659.1"/>
    <property type="molecule type" value="Genomic_DNA"/>
</dbReference>
<keyword evidence="10 16" id="KW-1133">Transmembrane helix</keyword>
<keyword evidence="9" id="KW-0573">Peptidoglycan synthesis</keyword>